<keyword evidence="1" id="KW-0175">Coiled coil</keyword>
<organism evidence="2 3">
    <name type="scientific">Anisodus tanguticus</name>
    <dbReference type="NCBI Taxonomy" id="243964"/>
    <lineage>
        <taxon>Eukaryota</taxon>
        <taxon>Viridiplantae</taxon>
        <taxon>Streptophyta</taxon>
        <taxon>Embryophyta</taxon>
        <taxon>Tracheophyta</taxon>
        <taxon>Spermatophyta</taxon>
        <taxon>Magnoliopsida</taxon>
        <taxon>eudicotyledons</taxon>
        <taxon>Gunneridae</taxon>
        <taxon>Pentapetalae</taxon>
        <taxon>asterids</taxon>
        <taxon>lamiids</taxon>
        <taxon>Solanales</taxon>
        <taxon>Solanaceae</taxon>
        <taxon>Solanoideae</taxon>
        <taxon>Hyoscyameae</taxon>
        <taxon>Anisodus</taxon>
    </lineage>
</organism>
<dbReference type="EMBL" id="JAVYJV010000019">
    <property type="protein sequence ID" value="KAK4345971.1"/>
    <property type="molecule type" value="Genomic_DNA"/>
</dbReference>
<keyword evidence="3" id="KW-1185">Reference proteome</keyword>
<feature type="coiled-coil region" evidence="1">
    <location>
        <begin position="5"/>
        <end position="54"/>
    </location>
</feature>
<name>A0AAE1V0D0_9SOLA</name>
<accession>A0AAE1V0D0</accession>
<evidence type="ECO:0008006" key="4">
    <source>
        <dbReference type="Google" id="ProtNLM"/>
    </source>
</evidence>
<reference evidence="2" key="1">
    <citation type="submission" date="2023-12" db="EMBL/GenBank/DDBJ databases">
        <title>Genome assembly of Anisodus tanguticus.</title>
        <authorList>
            <person name="Wang Y.-J."/>
        </authorList>
    </citation>
    <scope>NUCLEOTIDE SEQUENCE</scope>
    <source>
        <strain evidence="2">KB-2021</strain>
        <tissue evidence="2">Leaf</tissue>
    </source>
</reference>
<evidence type="ECO:0000313" key="2">
    <source>
        <dbReference type="EMBL" id="KAK4345971.1"/>
    </source>
</evidence>
<evidence type="ECO:0000313" key="3">
    <source>
        <dbReference type="Proteomes" id="UP001291623"/>
    </source>
</evidence>
<dbReference type="AlphaFoldDB" id="A0AAE1V0D0"/>
<gene>
    <name evidence="2" type="ORF">RND71_036147</name>
</gene>
<sequence length="284" mass="32124">MCASSKDTDSEIAELEDDILMLQRQLACEDDMRFAELNKKIVNLDSMLRTLKNENEQPAEPGVQSSKLPEEGPYEMEAIDNHNSKDIGTLKFKEGFTAQANNTVLASLVQPAGTTLEDRYVSEQEAKEYSSKPTQKRVNAVQIHDKRTSEQWVNTNMASIKAPCGIMEQEVVHTETDCTIEDTRPHLLNSERNYRSEPRKKLKREGDSDVLHNVEVAFPMPSSIPSPRIPDINKMSLVQLRALANQHNIYGVSIMPKEDLQQLLRSKLQAEPITWAIEQPPSRP</sequence>
<comment type="caution">
    <text evidence="2">The sequence shown here is derived from an EMBL/GenBank/DDBJ whole genome shotgun (WGS) entry which is preliminary data.</text>
</comment>
<dbReference type="Proteomes" id="UP001291623">
    <property type="component" value="Unassembled WGS sequence"/>
</dbReference>
<proteinExistence type="predicted"/>
<evidence type="ECO:0000256" key="1">
    <source>
        <dbReference type="SAM" id="Coils"/>
    </source>
</evidence>
<protein>
    <recommendedName>
        <fullName evidence="4">Rho termination factor N-terminal domain-containing protein</fullName>
    </recommendedName>
</protein>